<keyword evidence="1 4" id="KW-0808">Transferase</keyword>
<dbReference type="RefSeq" id="WP_126807230.1">
    <property type="nucleotide sequence ID" value="NZ_NGKA01000003.1"/>
</dbReference>
<dbReference type="Pfam" id="PF00534">
    <property type="entry name" value="Glycos_transf_1"/>
    <property type="match status" value="1"/>
</dbReference>
<proteinExistence type="predicted"/>
<dbReference type="Proteomes" id="UP000287605">
    <property type="component" value="Unassembled WGS sequence"/>
</dbReference>
<protein>
    <submittedName>
        <fullName evidence="4">Glycosyl transferase family 1</fullName>
    </submittedName>
</protein>
<evidence type="ECO:0000259" key="3">
    <source>
        <dbReference type="Pfam" id="PF00534"/>
    </source>
</evidence>
<dbReference type="InterPro" id="IPR001296">
    <property type="entry name" value="Glyco_trans_1"/>
</dbReference>
<dbReference type="OrthoDB" id="9804196at2"/>
<comment type="caution">
    <text evidence="4">The sequence shown here is derived from an EMBL/GenBank/DDBJ whole genome shotgun (WGS) entry which is preliminary data.</text>
</comment>
<dbReference type="PANTHER" id="PTHR46401:SF2">
    <property type="entry name" value="GLYCOSYLTRANSFERASE WBBK-RELATED"/>
    <property type="match status" value="1"/>
</dbReference>
<dbReference type="EMBL" id="NGKA01000003">
    <property type="protein sequence ID" value="RSU14314.1"/>
    <property type="molecule type" value="Genomic_DNA"/>
</dbReference>
<dbReference type="Gene3D" id="3.40.50.2000">
    <property type="entry name" value="Glycogen Phosphorylase B"/>
    <property type="match status" value="2"/>
</dbReference>
<name>A0A430B1V9_9ENTE</name>
<dbReference type="GO" id="GO:0009103">
    <property type="term" value="P:lipopolysaccharide biosynthetic process"/>
    <property type="evidence" value="ECO:0007669"/>
    <property type="project" value="TreeGrafter"/>
</dbReference>
<gene>
    <name evidence="4" type="ORF">CBF29_03160</name>
</gene>
<keyword evidence="5" id="KW-1185">Reference proteome</keyword>
<dbReference type="CDD" id="cd03801">
    <property type="entry name" value="GT4_PimA-like"/>
    <property type="match status" value="1"/>
</dbReference>
<evidence type="ECO:0000313" key="4">
    <source>
        <dbReference type="EMBL" id="RSU14314.1"/>
    </source>
</evidence>
<feature type="coiled-coil region" evidence="2">
    <location>
        <begin position="364"/>
        <end position="391"/>
    </location>
</feature>
<dbReference type="AlphaFoldDB" id="A0A430B1V9"/>
<dbReference type="PANTHER" id="PTHR46401">
    <property type="entry name" value="GLYCOSYLTRANSFERASE WBBK-RELATED"/>
    <property type="match status" value="1"/>
</dbReference>
<evidence type="ECO:0000313" key="5">
    <source>
        <dbReference type="Proteomes" id="UP000287605"/>
    </source>
</evidence>
<reference evidence="4 5" key="1">
    <citation type="submission" date="2017-05" db="EMBL/GenBank/DDBJ databases">
        <title>Vagococcus spp. assemblies.</title>
        <authorList>
            <person name="Gulvik C.A."/>
        </authorList>
    </citation>
    <scope>NUCLEOTIDE SEQUENCE [LARGE SCALE GENOMIC DNA]</scope>
    <source>
        <strain evidence="4 5">CCUG 51432</strain>
    </source>
</reference>
<sequence length="411" mass="46891">MKLLHIQAQLPSRTGSGVYFSNVIKGLAAEHEQACVFGCYENYEADLPSDVKKYPLVFPNQSCCFHLPGMSDVMPYPTTIYGEMTDEMIQNWQKTFEQVITQAYEEFQPDIIVCHHLWFLTSLVCRMFPEKNIWAFCHGTDIRQAEQHPHLLQGYVKDLDQLTGVFALSQLQLEEIERIYKIEKQKITVAGGGFDETIFYPPVEKKAKDKIQLVYAGKISKAKGIFQLVEVFDEICSVKNNISLSIIGVANEEAQTFMTPYLLKNPQLHLYNVANQVLLAEELRKGDIFILPSYFEGLGLVAIESLACGMRTVTTEIPALKAQLGETINQSGLIEYVKLPRLFNQDEPYSEDLPEFRSNLKQGIIKQIERVEKQETAAENLQQEIMKSSWRELIKGIENRLISSYKLKGRS</sequence>
<keyword evidence="2" id="KW-0175">Coiled coil</keyword>
<organism evidence="4 5">
    <name type="scientific">Vagococcus elongatus</name>
    <dbReference type="NCBI Taxonomy" id="180344"/>
    <lineage>
        <taxon>Bacteria</taxon>
        <taxon>Bacillati</taxon>
        <taxon>Bacillota</taxon>
        <taxon>Bacilli</taxon>
        <taxon>Lactobacillales</taxon>
        <taxon>Enterococcaceae</taxon>
        <taxon>Vagococcus</taxon>
    </lineage>
</organism>
<evidence type="ECO:0000256" key="1">
    <source>
        <dbReference type="ARBA" id="ARBA00022679"/>
    </source>
</evidence>
<feature type="domain" description="Glycosyl transferase family 1" evidence="3">
    <location>
        <begin position="202"/>
        <end position="328"/>
    </location>
</feature>
<dbReference type="GO" id="GO:0016757">
    <property type="term" value="F:glycosyltransferase activity"/>
    <property type="evidence" value="ECO:0007669"/>
    <property type="project" value="InterPro"/>
</dbReference>
<evidence type="ECO:0000256" key="2">
    <source>
        <dbReference type="SAM" id="Coils"/>
    </source>
</evidence>
<accession>A0A430B1V9</accession>
<dbReference type="SUPFAM" id="SSF53756">
    <property type="entry name" value="UDP-Glycosyltransferase/glycogen phosphorylase"/>
    <property type="match status" value="1"/>
</dbReference>